<feature type="transmembrane region" description="Helical" evidence="2">
    <location>
        <begin position="93"/>
        <end position="112"/>
    </location>
</feature>
<evidence type="ECO:0000256" key="1">
    <source>
        <dbReference type="SAM" id="MobiDB-lite"/>
    </source>
</evidence>
<feature type="transmembrane region" description="Helical" evidence="2">
    <location>
        <begin position="68"/>
        <end position="86"/>
    </location>
</feature>
<evidence type="ECO:0000256" key="2">
    <source>
        <dbReference type="SAM" id="Phobius"/>
    </source>
</evidence>
<evidence type="ECO:0000313" key="5">
    <source>
        <dbReference type="Proteomes" id="UP000254889"/>
    </source>
</evidence>
<feature type="compositionally biased region" description="Polar residues" evidence="1">
    <location>
        <begin position="160"/>
        <end position="169"/>
    </location>
</feature>
<sequence>MTVRDKPSQYTFLRATRCRVCKGGRDMTRPHRREAVLDIYQFALAAALFASPWLFAFMHNTGTATTDATVSALLVAAVSAVALRMFREWEEWINVMLGVWIAASPWVLGFGHTPASHVMLGFGILIAYLALMELWLVHNPDYYTLPPPQEWRPTPRPTRSSANGHRSRA</sequence>
<name>A0A346A303_9HYPH</name>
<keyword evidence="2" id="KW-1133">Transmembrane helix</keyword>
<dbReference type="AlphaFoldDB" id="A0A346A303"/>
<protein>
    <recommendedName>
        <fullName evidence="3">SPW repeat-containing integral membrane domain-containing protein</fullName>
    </recommendedName>
</protein>
<dbReference type="InterPro" id="IPR005530">
    <property type="entry name" value="SPW"/>
</dbReference>
<evidence type="ECO:0000259" key="3">
    <source>
        <dbReference type="Pfam" id="PF03779"/>
    </source>
</evidence>
<keyword evidence="5" id="KW-1185">Reference proteome</keyword>
<keyword evidence="2" id="KW-0472">Membrane</keyword>
<feature type="transmembrane region" description="Helical" evidence="2">
    <location>
        <begin position="118"/>
        <end position="137"/>
    </location>
</feature>
<accession>A0A346A303</accession>
<dbReference type="Pfam" id="PF03779">
    <property type="entry name" value="SPW"/>
    <property type="match status" value="1"/>
</dbReference>
<gene>
    <name evidence="4" type="ORF">DW352_25300</name>
</gene>
<dbReference type="Proteomes" id="UP000254889">
    <property type="component" value="Chromosome"/>
</dbReference>
<feature type="transmembrane region" description="Helical" evidence="2">
    <location>
        <begin position="35"/>
        <end position="56"/>
    </location>
</feature>
<evidence type="ECO:0000313" key="4">
    <source>
        <dbReference type="EMBL" id="AXK83550.1"/>
    </source>
</evidence>
<dbReference type="KEGG" id="ptaw:DW352_25300"/>
<feature type="region of interest" description="Disordered" evidence="1">
    <location>
        <begin position="148"/>
        <end position="169"/>
    </location>
</feature>
<dbReference type="EMBL" id="CP031417">
    <property type="protein sequence ID" value="AXK83550.1"/>
    <property type="molecule type" value="Genomic_DNA"/>
</dbReference>
<proteinExistence type="predicted"/>
<dbReference type="OrthoDB" id="166183at2"/>
<reference evidence="4 5" key="1">
    <citation type="submission" date="2018-07" db="EMBL/GenBank/DDBJ databases">
        <authorList>
            <person name="Quirk P.G."/>
            <person name="Krulwich T.A."/>
        </authorList>
    </citation>
    <scope>NUCLEOTIDE SEQUENCE [LARGE SCALE GENOMIC DNA]</scope>
    <source>
        <strain evidence="4 5">CC-BB4</strain>
    </source>
</reference>
<feature type="domain" description="SPW repeat-containing integral membrane" evidence="3">
    <location>
        <begin position="38"/>
        <end position="131"/>
    </location>
</feature>
<organism evidence="4 5">
    <name type="scientific">Pseudolabrys taiwanensis</name>
    <dbReference type="NCBI Taxonomy" id="331696"/>
    <lineage>
        <taxon>Bacteria</taxon>
        <taxon>Pseudomonadati</taxon>
        <taxon>Pseudomonadota</taxon>
        <taxon>Alphaproteobacteria</taxon>
        <taxon>Hyphomicrobiales</taxon>
        <taxon>Xanthobacteraceae</taxon>
        <taxon>Pseudolabrys</taxon>
    </lineage>
</organism>
<keyword evidence="2" id="KW-0812">Transmembrane</keyword>